<proteinExistence type="predicted"/>
<dbReference type="SMART" id="SM00953">
    <property type="entry name" value="RES"/>
    <property type="match status" value="1"/>
</dbReference>
<protein>
    <submittedName>
        <fullName evidence="2">RES domain-containing protein</fullName>
    </submittedName>
</protein>
<comment type="caution">
    <text evidence="2">The sequence shown here is derived from an EMBL/GenBank/DDBJ whole genome shotgun (WGS) entry which is preliminary data.</text>
</comment>
<evidence type="ECO:0000313" key="3">
    <source>
        <dbReference type="Proteomes" id="UP000546252"/>
    </source>
</evidence>
<dbReference type="Pfam" id="PF08808">
    <property type="entry name" value="RES"/>
    <property type="match status" value="1"/>
</dbReference>
<name>A0A839FMY5_9MICC</name>
<evidence type="ECO:0000313" key="2">
    <source>
        <dbReference type="EMBL" id="MBA8920829.1"/>
    </source>
</evidence>
<dbReference type="Proteomes" id="UP000546252">
    <property type="component" value="Unassembled WGS sequence"/>
</dbReference>
<organism evidence="2 3">
    <name type="scientific">Nesterenkonia jeotgali</name>
    <dbReference type="NCBI Taxonomy" id="317018"/>
    <lineage>
        <taxon>Bacteria</taxon>
        <taxon>Bacillati</taxon>
        <taxon>Actinomycetota</taxon>
        <taxon>Actinomycetes</taxon>
        <taxon>Micrococcales</taxon>
        <taxon>Micrococcaceae</taxon>
        <taxon>Nesterenkonia</taxon>
    </lineage>
</organism>
<sequence length="193" mass="20860">MPTRRAGGAMVQEDPVIRSEGGPMRTVAGSFFRAVRPVHREAALAGSRAAGRYSRPGVPTLYLSSSPAGVAAAMISHTRTGDPDREVLRFRVEARHIADLRDHQALRACGIHPADAAADWQDVAAAGGSPSSWRVREALERMGAHGLIDPSRRQPGLWHLALFTWNTDGAPTVRGLDTLGPCRPSLHPWIDRP</sequence>
<evidence type="ECO:0000259" key="1">
    <source>
        <dbReference type="SMART" id="SM00953"/>
    </source>
</evidence>
<reference evidence="2 3" key="1">
    <citation type="submission" date="2020-08" db="EMBL/GenBank/DDBJ databases">
        <title>Sequencing the genomes of 1000 actinobacteria strains.</title>
        <authorList>
            <person name="Klenk H.-P."/>
        </authorList>
    </citation>
    <scope>NUCLEOTIDE SEQUENCE [LARGE SCALE GENOMIC DNA]</scope>
    <source>
        <strain evidence="2 3">DSM 19081</strain>
    </source>
</reference>
<gene>
    <name evidence="2" type="ORF">HNR24_000762</name>
</gene>
<dbReference type="InterPro" id="IPR014914">
    <property type="entry name" value="RES_dom"/>
</dbReference>
<dbReference type="EMBL" id="JACJIH010000001">
    <property type="protein sequence ID" value="MBA8920829.1"/>
    <property type="molecule type" value="Genomic_DNA"/>
</dbReference>
<feature type="domain" description="RES" evidence="1">
    <location>
        <begin position="42"/>
        <end position="174"/>
    </location>
</feature>
<accession>A0A839FMY5</accession>
<dbReference type="AlphaFoldDB" id="A0A839FMY5"/>